<feature type="coiled-coil region" evidence="1">
    <location>
        <begin position="220"/>
        <end position="298"/>
    </location>
</feature>
<dbReference type="Proteomes" id="UP000634206">
    <property type="component" value="Unassembled WGS sequence"/>
</dbReference>
<dbReference type="EMBL" id="JAENIG010000006">
    <property type="protein sequence ID" value="MBK1855492.1"/>
    <property type="molecule type" value="Genomic_DNA"/>
</dbReference>
<dbReference type="Gene3D" id="3.40.50.300">
    <property type="entry name" value="P-loop containing nucleotide triphosphate hydrolases"/>
    <property type="match status" value="1"/>
</dbReference>
<dbReference type="AlphaFoldDB" id="A0AAE2V8F7"/>
<evidence type="ECO:0000313" key="3">
    <source>
        <dbReference type="EMBL" id="MBK1855492.1"/>
    </source>
</evidence>
<comment type="caution">
    <text evidence="3">The sequence shown here is derived from an EMBL/GenBank/DDBJ whole genome shotgun (WGS) entry which is preliminary data.</text>
</comment>
<dbReference type="SUPFAM" id="SSF52540">
    <property type="entry name" value="P-loop containing nucleoside triphosphate hydrolases"/>
    <property type="match status" value="1"/>
</dbReference>
<organism evidence="3 4">
    <name type="scientific">Oceaniferula flava</name>
    <dbReference type="NCBI Taxonomy" id="2800421"/>
    <lineage>
        <taxon>Bacteria</taxon>
        <taxon>Pseudomonadati</taxon>
        <taxon>Verrucomicrobiota</taxon>
        <taxon>Verrucomicrobiia</taxon>
        <taxon>Verrucomicrobiales</taxon>
        <taxon>Verrucomicrobiaceae</taxon>
        <taxon>Oceaniferula</taxon>
    </lineage>
</organism>
<proteinExistence type="predicted"/>
<evidence type="ECO:0000256" key="1">
    <source>
        <dbReference type="SAM" id="Coils"/>
    </source>
</evidence>
<protein>
    <submittedName>
        <fullName evidence="3">DUF2326 domain-containing protein</fullName>
    </submittedName>
</protein>
<dbReference type="Pfam" id="PF10088">
    <property type="entry name" value="DUF2326"/>
    <property type="match status" value="1"/>
</dbReference>
<feature type="domain" description="DUF2326" evidence="2">
    <location>
        <begin position="444"/>
        <end position="565"/>
    </location>
</feature>
<dbReference type="InterPro" id="IPR018760">
    <property type="entry name" value="DUF2326"/>
</dbReference>
<dbReference type="InterPro" id="IPR027417">
    <property type="entry name" value="P-loop_NTPase"/>
</dbReference>
<name>A0AAE2V8F7_9BACT</name>
<evidence type="ECO:0000259" key="2">
    <source>
        <dbReference type="Pfam" id="PF10088"/>
    </source>
</evidence>
<dbReference type="RefSeq" id="WP_309490104.1">
    <property type="nucleotide sequence ID" value="NZ_JAENIG010000006.1"/>
</dbReference>
<sequence>MFLKSLKIEEGESLIRNISFRKGINLIVDETETRSRKESGNNVGKTTVLRLIDYCLGSSGKNIYQDPEFRGRSNSVVENYLTGNNVCITLVLKDDLDIAASREIVIRRNFLQRSDKILEINGEPVKSKDFPECLKSLIFNSSVSKPTFKQIVSKNVRDEKNRLINTVKVLHPATKYEEYEALYLFWLGIDIDVSDRKQKLFAHKKIEEDLQKRLKKEKTISQIKQSLLVVDSEIEELEAKKDNFSVNENYENEVQQLNLAKAKINRLSTQIARIELRIELIKESAGELEDEISNVNVEKIKSLYEEAKFLMPSIQKTFDETLSFHNGMVLEKKKYITNELPSLESELLGLNKQLEDYLSQEKALAASISKSDTMNEFQSVVLKLNQSYESKGSLEEQKRLWESSMDKLGAIKEELKKIDQGIDSLDDKIQKRVSEFNKFFSKLSNDLYGEKYVLSADKNPKGYELNISSVLANPGTGKKKGEMAAFDLSYILFADHMGIECLHFVLQDQIENIHDNQITSILTDFVENNNCQYVLSVLRDKLPSDIDVSKFEVVSLSQNDKLFRV</sequence>
<gene>
    <name evidence="3" type="ORF">JIN83_11015</name>
</gene>
<accession>A0AAE2V8F7</accession>
<reference evidence="3" key="1">
    <citation type="submission" date="2021-01" db="EMBL/GenBank/DDBJ databases">
        <title>Modified the classification status of verrucomicrobia.</title>
        <authorList>
            <person name="Feng X."/>
        </authorList>
    </citation>
    <scope>NUCLEOTIDE SEQUENCE</scope>
    <source>
        <strain evidence="3">5K15</strain>
    </source>
</reference>
<keyword evidence="4" id="KW-1185">Reference proteome</keyword>
<evidence type="ECO:0000313" key="4">
    <source>
        <dbReference type="Proteomes" id="UP000634206"/>
    </source>
</evidence>
<keyword evidence="1" id="KW-0175">Coiled coil</keyword>